<organism evidence="15 16">
    <name type="scientific">Thiohalophilus thiocyanatoxydans</name>
    <dbReference type="NCBI Taxonomy" id="381308"/>
    <lineage>
        <taxon>Bacteria</taxon>
        <taxon>Pseudomonadati</taxon>
        <taxon>Pseudomonadota</taxon>
        <taxon>Gammaproteobacteria</taxon>
        <taxon>Thiohalomonadales</taxon>
        <taxon>Thiohalophilaceae</taxon>
        <taxon>Thiohalophilus</taxon>
    </lineage>
</organism>
<dbReference type="UniPathway" id="UPA00868">
    <property type="reaction ID" value="UER00840"/>
</dbReference>
<keyword evidence="16" id="KW-1185">Reference proteome</keyword>
<dbReference type="InterPro" id="IPR006255">
    <property type="entry name" value="SucB"/>
</dbReference>
<comment type="pathway">
    <text evidence="2 11">Amino-acid degradation; L-lysine degradation via saccharopine pathway; glutaryl-CoA from L-lysine: step 6/6.</text>
</comment>
<dbReference type="Pfam" id="PF00198">
    <property type="entry name" value="2-oxoacid_dh"/>
    <property type="match status" value="1"/>
</dbReference>
<dbReference type="SUPFAM" id="SSF52777">
    <property type="entry name" value="CoA-dependent acyltransferases"/>
    <property type="match status" value="1"/>
</dbReference>
<dbReference type="GO" id="GO:0005829">
    <property type="term" value="C:cytosol"/>
    <property type="evidence" value="ECO:0007669"/>
    <property type="project" value="TreeGrafter"/>
</dbReference>
<evidence type="ECO:0000256" key="7">
    <source>
        <dbReference type="ARBA" id="ARBA00022679"/>
    </source>
</evidence>
<dbReference type="GO" id="GO:0006099">
    <property type="term" value="P:tricarboxylic acid cycle"/>
    <property type="evidence" value="ECO:0007669"/>
    <property type="project" value="UniProtKB-UniRule"/>
</dbReference>
<comment type="function">
    <text evidence="1 11">E2 component of the 2-oxoglutarate dehydrogenase (OGDH) complex which catalyzes the second step in the conversion of 2-oxoglutarate to succinyl-CoA and CO(2).</text>
</comment>
<name>A0A4V3H4N8_9GAMM</name>
<dbReference type="Proteomes" id="UP000294914">
    <property type="component" value="Unassembled WGS sequence"/>
</dbReference>
<keyword evidence="8 11" id="KW-0450">Lipoyl</keyword>
<sequence length="408" mass="44717">MAIDIKVAQFPESVSEGTLIEWHKQPGETVRQDELLAEIETDKVVFEVNAPEDGVLDDLLVQQGDTVSSEQVIARMQPGDVPASATREPAATPTDTETTATSDDTPRLAPAAKKLIAEHDLDANLIKGTGKDGRILKEDVQAYLDQADKPGTTEPSRQPGSASAPPSTGEDETQGERPQKRVPMSRLRARIAERLVEAQQTAAILTTFNEIDMQPVMDLRARYKEKFEKQHGVKLGFMSFFIKACLEALQRFPEINASIDGEEIIYHGFYDIGIAVGSPRGLVVPILRDADTLSMAAIEKQIADYAERAQTGKLSLDEITGGTFSITNGGIFGSLLSTPILNPPQSAILGMHKIEKRPVVIDDEIVIRPMMYVALSYDHRLVDGREAVQFLMTIKEGVEDPARMLLNV</sequence>
<dbReference type="InterPro" id="IPR000089">
    <property type="entry name" value="Biotin_lipoyl"/>
</dbReference>
<dbReference type="NCBIfam" id="TIGR01347">
    <property type="entry name" value="sucB"/>
    <property type="match status" value="1"/>
</dbReference>
<dbReference type="InterPro" id="IPR001078">
    <property type="entry name" value="2-oxoacid_DH_actylTfrase"/>
</dbReference>
<evidence type="ECO:0000256" key="4">
    <source>
        <dbReference type="ARBA" id="ARBA00012945"/>
    </source>
</evidence>
<dbReference type="Gene3D" id="3.30.559.10">
    <property type="entry name" value="Chloramphenicol acetyltransferase-like domain"/>
    <property type="match status" value="1"/>
</dbReference>
<dbReference type="RefSeq" id="WP_134080484.1">
    <property type="nucleotide sequence ID" value="NZ_SOQX01000001.1"/>
</dbReference>
<evidence type="ECO:0000256" key="2">
    <source>
        <dbReference type="ARBA" id="ARBA00005145"/>
    </source>
</evidence>
<dbReference type="NCBIfam" id="NF004309">
    <property type="entry name" value="PRK05704.1"/>
    <property type="match status" value="1"/>
</dbReference>
<dbReference type="PANTHER" id="PTHR43416:SF5">
    <property type="entry name" value="DIHYDROLIPOYLLYSINE-RESIDUE SUCCINYLTRANSFERASE COMPONENT OF 2-OXOGLUTARATE DEHYDROGENASE COMPLEX, MITOCHONDRIAL"/>
    <property type="match status" value="1"/>
</dbReference>
<evidence type="ECO:0000256" key="1">
    <source>
        <dbReference type="ARBA" id="ARBA00004052"/>
    </source>
</evidence>
<dbReference type="InterPro" id="IPR011053">
    <property type="entry name" value="Single_hybrid_motif"/>
</dbReference>
<dbReference type="OrthoDB" id="9805770at2"/>
<dbReference type="SUPFAM" id="SSF51230">
    <property type="entry name" value="Single hybrid motif"/>
    <property type="match status" value="1"/>
</dbReference>
<dbReference type="InterPro" id="IPR036625">
    <property type="entry name" value="E3-bd_dom_sf"/>
</dbReference>
<comment type="similarity">
    <text evidence="3 11">Belongs to the 2-oxoacid dehydrogenase family.</text>
</comment>
<dbReference type="CDD" id="cd06849">
    <property type="entry name" value="lipoyl_domain"/>
    <property type="match status" value="1"/>
</dbReference>
<accession>A0A4V3H4N8</accession>
<dbReference type="AlphaFoldDB" id="A0A4V3H4N8"/>
<feature type="domain" description="Peripheral subunit-binding (PSBD)" evidence="14">
    <location>
        <begin position="107"/>
        <end position="144"/>
    </location>
</feature>
<evidence type="ECO:0000256" key="12">
    <source>
        <dbReference type="SAM" id="MobiDB-lite"/>
    </source>
</evidence>
<dbReference type="GO" id="GO:0004149">
    <property type="term" value="F:dihydrolipoyllysine-residue succinyltransferase activity"/>
    <property type="evidence" value="ECO:0007669"/>
    <property type="project" value="UniProtKB-UniRule"/>
</dbReference>
<dbReference type="Pfam" id="PF00364">
    <property type="entry name" value="Biotin_lipoyl"/>
    <property type="match status" value="1"/>
</dbReference>
<gene>
    <name evidence="15" type="ORF">EDC23_0286</name>
</gene>
<protein>
    <recommendedName>
        <fullName evidence="5 11">Dihydrolipoyllysine-residue succinyltransferase component of 2-oxoglutarate dehydrogenase complex</fullName>
        <ecNumber evidence="4 11">2.3.1.61</ecNumber>
    </recommendedName>
    <alternativeName>
        <fullName evidence="11">2-oxoglutarate dehydrogenase complex component E2</fullName>
    </alternativeName>
</protein>
<proteinExistence type="inferred from homology"/>
<dbReference type="PROSITE" id="PS50968">
    <property type="entry name" value="BIOTINYL_LIPOYL"/>
    <property type="match status" value="1"/>
</dbReference>
<evidence type="ECO:0000256" key="8">
    <source>
        <dbReference type="ARBA" id="ARBA00022823"/>
    </source>
</evidence>
<dbReference type="EMBL" id="SOQX01000001">
    <property type="protein sequence ID" value="TDY03915.1"/>
    <property type="molecule type" value="Genomic_DNA"/>
</dbReference>
<evidence type="ECO:0000256" key="11">
    <source>
        <dbReference type="RuleBase" id="RU361138"/>
    </source>
</evidence>
<dbReference type="Gene3D" id="4.10.320.10">
    <property type="entry name" value="E3-binding domain"/>
    <property type="match status" value="1"/>
</dbReference>
<keyword evidence="9 11" id="KW-0012">Acyltransferase</keyword>
<comment type="catalytic activity">
    <reaction evidence="10 11">
        <text>N(6)-[(R)-dihydrolipoyl]-L-lysyl-[protein] + succinyl-CoA = N(6)-[(R)-S(8)-succinyldihydrolipoyl]-L-lysyl-[protein] + CoA</text>
        <dbReference type="Rhea" id="RHEA:15213"/>
        <dbReference type="Rhea" id="RHEA-COMP:10475"/>
        <dbReference type="Rhea" id="RHEA-COMP:20092"/>
        <dbReference type="ChEBI" id="CHEBI:57287"/>
        <dbReference type="ChEBI" id="CHEBI:57292"/>
        <dbReference type="ChEBI" id="CHEBI:83100"/>
        <dbReference type="ChEBI" id="CHEBI:83120"/>
        <dbReference type="EC" id="2.3.1.61"/>
    </reaction>
</comment>
<comment type="cofactor">
    <cofactor evidence="11">
        <name>(R)-lipoate</name>
        <dbReference type="ChEBI" id="CHEBI:83088"/>
    </cofactor>
    <text evidence="11">Binds 1 lipoyl cofactor covalently.</text>
</comment>
<dbReference type="InterPro" id="IPR004167">
    <property type="entry name" value="PSBD"/>
</dbReference>
<dbReference type="PROSITE" id="PS51826">
    <property type="entry name" value="PSBD"/>
    <property type="match status" value="1"/>
</dbReference>
<dbReference type="Pfam" id="PF02817">
    <property type="entry name" value="E3_binding"/>
    <property type="match status" value="1"/>
</dbReference>
<evidence type="ECO:0000313" key="16">
    <source>
        <dbReference type="Proteomes" id="UP000294914"/>
    </source>
</evidence>
<dbReference type="FunFam" id="3.30.559.10:FF:000007">
    <property type="entry name" value="Dihydrolipoamide acetyltransferase component of pyruvate dehydrogenase complex"/>
    <property type="match status" value="1"/>
</dbReference>
<dbReference type="EC" id="2.3.1.61" evidence="4 11"/>
<evidence type="ECO:0000256" key="5">
    <source>
        <dbReference type="ARBA" id="ARBA00019511"/>
    </source>
</evidence>
<feature type="compositionally biased region" description="Low complexity" evidence="12">
    <location>
        <begin position="85"/>
        <end position="103"/>
    </location>
</feature>
<dbReference type="PROSITE" id="PS00189">
    <property type="entry name" value="LIPOYL"/>
    <property type="match status" value="1"/>
</dbReference>
<dbReference type="GO" id="GO:0045252">
    <property type="term" value="C:oxoglutarate dehydrogenase complex"/>
    <property type="evidence" value="ECO:0007669"/>
    <property type="project" value="UniProtKB-UniRule"/>
</dbReference>
<dbReference type="InterPro" id="IPR023213">
    <property type="entry name" value="CAT-like_dom_sf"/>
</dbReference>
<evidence type="ECO:0000313" key="15">
    <source>
        <dbReference type="EMBL" id="TDY03915.1"/>
    </source>
</evidence>
<feature type="region of interest" description="Disordered" evidence="12">
    <location>
        <begin position="77"/>
        <end position="107"/>
    </location>
</feature>
<evidence type="ECO:0000259" key="14">
    <source>
        <dbReference type="PROSITE" id="PS51826"/>
    </source>
</evidence>
<evidence type="ECO:0000256" key="3">
    <source>
        <dbReference type="ARBA" id="ARBA00007317"/>
    </source>
</evidence>
<dbReference type="SUPFAM" id="SSF47005">
    <property type="entry name" value="Peripheral subunit-binding domain of 2-oxo acid dehydrogenase complex"/>
    <property type="match status" value="1"/>
</dbReference>
<keyword evidence="6 11" id="KW-0816">Tricarboxylic acid cycle</keyword>
<dbReference type="InterPro" id="IPR003016">
    <property type="entry name" value="2-oxoA_DH_lipoyl-BS"/>
</dbReference>
<comment type="caution">
    <text evidence="15">The sequence shown here is derived from an EMBL/GenBank/DDBJ whole genome shotgun (WGS) entry which is preliminary data.</text>
</comment>
<evidence type="ECO:0000256" key="9">
    <source>
        <dbReference type="ARBA" id="ARBA00023315"/>
    </source>
</evidence>
<evidence type="ECO:0000256" key="10">
    <source>
        <dbReference type="ARBA" id="ARBA00052761"/>
    </source>
</evidence>
<feature type="compositionally biased region" description="Polar residues" evidence="12">
    <location>
        <begin position="153"/>
        <end position="166"/>
    </location>
</feature>
<keyword evidence="7 11" id="KW-0808">Transferase</keyword>
<dbReference type="GO" id="GO:0033512">
    <property type="term" value="P:L-lysine catabolic process to acetyl-CoA via saccharopine"/>
    <property type="evidence" value="ECO:0007669"/>
    <property type="project" value="UniProtKB-UniRule"/>
</dbReference>
<evidence type="ECO:0000256" key="6">
    <source>
        <dbReference type="ARBA" id="ARBA00022532"/>
    </source>
</evidence>
<evidence type="ECO:0000259" key="13">
    <source>
        <dbReference type="PROSITE" id="PS50968"/>
    </source>
</evidence>
<reference evidence="15 16" key="1">
    <citation type="submission" date="2019-03" db="EMBL/GenBank/DDBJ databases">
        <title>Genomic Encyclopedia of Type Strains, Phase IV (KMG-IV): sequencing the most valuable type-strain genomes for metagenomic binning, comparative biology and taxonomic classification.</title>
        <authorList>
            <person name="Goeker M."/>
        </authorList>
    </citation>
    <scope>NUCLEOTIDE SEQUENCE [LARGE SCALE GENOMIC DNA]</scope>
    <source>
        <strain evidence="15 16">DSM 16326</strain>
    </source>
</reference>
<feature type="region of interest" description="Disordered" evidence="12">
    <location>
        <begin position="147"/>
        <end position="184"/>
    </location>
</feature>
<dbReference type="Gene3D" id="2.40.50.100">
    <property type="match status" value="1"/>
</dbReference>
<dbReference type="PANTHER" id="PTHR43416">
    <property type="entry name" value="DIHYDROLIPOYLLYSINE-RESIDUE SUCCINYLTRANSFERASE COMPONENT OF 2-OXOGLUTARATE DEHYDROGENASE COMPLEX, MITOCHONDRIAL-RELATED"/>
    <property type="match status" value="1"/>
</dbReference>
<feature type="domain" description="Lipoyl-binding" evidence="13">
    <location>
        <begin position="2"/>
        <end position="77"/>
    </location>
</feature>
<dbReference type="InterPro" id="IPR050537">
    <property type="entry name" value="2-oxoacid_dehydrogenase"/>
</dbReference>